<evidence type="ECO:0000313" key="12">
    <source>
        <dbReference type="EMBL" id="KTA99503.1"/>
    </source>
</evidence>
<keyword evidence="6 10" id="KW-0472">Membrane</keyword>
<dbReference type="SMART" id="SM00271">
    <property type="entry name" value="DnaJ"/>
    <property type="match status" value="1"/>
</dbReference>
<dbReference type="OrthoDB" id="413400at2759"/>
<feature type="compositionally biased region" description="Basic and acidic residues" evidence="9">
    <location>
        <begin position="256"/>
        <end position="276"/>
    </location>
</feature>
<dbReference type="VEuPathDB" id="FungiDB:GWK60_C01727"/>
<dbReference type="VEuPathDB" id="FungiDB:GW608_C01969"/>
<evidence type="ECO:0000256" key="9">
    <source>
        <dbReference type="SAM" id="MobiDB-lite"/>
    </source>
</evidence>
<dbReference type="GO" id="GO:0006457">
    <property type="term" value="P:protein folding"/>
    <property type="evidence" value="ECO:0007669"/>
    <property type="project" value="EnsemblFungi"/>
</dbReference>
<evidence type="ECO:0000256" key="5">
    <source>
        <dbReference type="ARBA" id="ARBA00022989"/>
    </source>
</evidence>
<feature type="region of interest" description="Disordered" evidence="9">
    <location>
        <begin position="256"/>
        <end position="297"/>
    </location>
</feature>
<feature type="chain" id="PRO_5043735971" evidence="11">
    <location>
        <begin position="24"/>
        <end position="297"/>
    </location>
</feature>
<dbReference type="VEuPathDB" id="FungiDB:GVI51_C01903"/>
<keyword evidence="7" id="KW-0143">Chaperone</keyword>
<dbReference type="AlphaFoldDB" id="A0A0W0CMM6"/>
<dbReference type="EMBL" id="LLZZ01000144">
    <property type="protein sequence ID" value="KTA99503.1"/>
    <property type="molecule type" value="Genomic_DNA"/>
</dbReference>
<dbReference type="PANTHER" id="PTHR44653:SF2">
    <property type="entry name" value="DNAJ HOMOLOG SUBFAMILY C MEMBER 1"/>
    <property type="match status" value="1"/>
</dbReference>
<keyword evidence="3 11" id="KW-0732">Signal</keyword>
<evidence type="ECO:0000256" key="8">
    <source>
        <dbReference type="ARBA" id="ARBA00061004"/>
    </source>
</evidence>
<evidence type="ECO:0000256" key="11">
    <source>
        <dbReference type="SAM" id="SignalP"/>
    </source>
</evidence>
<dbReference type="SUPFAM" id="SSF46565">
    <property type="entry name" value="Chaperone J-domain"/>
    <property type="match status" value="1"/>
</dbReference>
<sequence length="297" mass="34389">MVGISRQLVVLVCLLAVAYCFTAEEVEIFQLQKEIAKKYGDFYKFLKLPNGKSSTEKQINKNLRKLARKYHPDKNPKHKKLYARLNLATKILTNHSSRKTYDYYLKNGFPDYDFSKGGFFFQRAQPKTWFIIGFVLLVATAFHYIILKLQYNSNRRRIARFIQSCKEQDTTDGLGEKSLFFKQHEDDPGKELVLRFGDVFVIEEDGSESLISEDTIEEPKLTDALLFKFLNAVKNRTVGKLFKSTTKKLHEETTEKIDVAEDNSNDDKKPKAEMKIKPGQKKMTLPNGKVIYSRKSD</sequence>
<dbReference type="Proteomes" id="UP000054886">
    <property type="component" value="Unassembled WGS sequence"/>
</dbReference>
<evidence type="ECO:0000256" key="10">
    <source>
        <dbReference type="SAM" id="Phobius"/>
    </source>
</evidence>
<evidence type="ECO:0000256" key="3">
    <source>
        <dbReference type="ARBA" id="ARBA00022729"/>
    </source>
</evidence>
<proteinExistence type="inferred from homology"/>
<keyword evidence="5 10" id="KW-1133">Transmembrane helix</keyword>
<evidence type="ECO:0000313" key="13">
    <source>
        <dbReference type="Proteomes" id="UP000054886"/>
    </source>
</evidence>
<accession>A0A0W0CMM6</accession>
<dbReference type="VEuPathDB" id="FungiDB:CAGL0C02123g"/>
<organism evidence="12 13">
    <name type="scientific">Candida glabrata</name>
    <name type="common">Yeast</name>
    <name type="synonym">Torulopsis glabrata</name>
    <dbReference type="NCBI Taxonomy" id="5478"/>
    <lineage>
        <taxon>Eukaryota</taxon>
        <taxon>Fungi</taxon>
        <taxon>Dikarya</taxon>
        <taxon>Ascomycota</taxon>
        <taxon>Saccharomycotina</taxon>
        <taxon>Saccharomycetes</taxon>
        <taxon>Saccharomycetales</taxon>
        <taxon>Saccharomycetaceae</taxon>
        <taxon>Nakaseomyces</taxon>
    </lineage>
</organism>
<dbReference type="CDD" id="cd06257">
    <property type="entry name" value="DnaJ"/>
    <property type="match status" value="1"/>
</dbReference>
<protein>
    <submittedName>
        <fullName evidence="12">ER-localized J domain-containing protein 5</fullName>
    </submittedName>
</protein>
<dbReference type="PhylomeDB" id="A0A0W0CMM6"/>
<dbReference type="InterPro" id="IPR052606">
    <property type="entry name" value="DnaJ_domain_protein"/>
</dbReference>
<evidence type="ECO:0000256" key="2">
    <source>
        <dbReference type="ARBA" id="ARBA00022692"/>
    </source>
</evidence>
<comment type="similarity">
    <text evidence="8">Belongs to the DnaJ family.</text>
</comment>
<comment type="subcellular location">
    <subcellularLocation>
        <location evidence="1">Endoplasmic reticulum membrane</location>
        <topology evidence="1">Single-pass membrane protein</topology>
    </subcellularLocation>
</comment>
<dbReference type="InterPro" id="IPR001623">
    <property type="entry name" value="DnaJ_domain"/>
</dbReference>
<evidence type="ECO:0000256" key="1">
    <source>
        <dbReference type="ARBA" id="ARBA00004389"/>
    </source>
</evidence>
<dbReference type="GO" id="GO:0005789">
    <property type="term" value="C:endoplasmic reticulum membrane"/>
    <property type="evidence" value="ECO:0007669"/>
    <property type="project" value="UniProtKB-SubCell"/>
</dbReference>
<dbReference type="InterPro" id="IPR036869">
    <property type="entry name" value="J_dom_sf"/>
</dbReference>
<comment type="caution">
    <text evidence="12">The sequence shown here is derived from an EMBL/GenBank/DDBJ whole genome shotgun (WGS) entry which is preliminary data.</text>
</comment>
<feature type="transmembrane region" description="Helical" evidence="10">
    <location>
        <begin position="129"/>
        <end position="147"/>
    </location>
</feature>
<dbReference type="FunFam" id="1.10.287.110:FF:000116">
    <property type="entry name" value="Erj5p"/>
    <property type="match status" value="1"/>
</dbReference>
<dbReference type="PANTHER" id="PTHR44653">
    <property type="entry name" value="DNAJ HOMOLOG SUBFAMILY C MEMBER 1"/>
    <property type="match status" value="1"/>
</dbReference>
<dbReference type="Pfam" id="PF00226">
    <property type="entry name" value="DnaJ"/>
    <property type="match status" value="1"/>
</dbReference>
<keyword evidence="2 10" id="KW-0812">Transmembrane</keyword>
<dbReference type="OMA" id="AAYWERK"/>
<feature type="signal peptide" evidence="11">
    <location>
        <begin position="1"/>
        <end position="23"/>
    </location>
</feature>
<reference evidence="12 13" key="1">
    <citation type="submission" date="2015-10" db="EMBL/GenBank/DDBJ databases">
        <title>Draft genomes sequences of Candida glabrata isolates 1A, 1B, 2A, 2B, 3A and 3B.</title>
        <authorList>
            <person name="Haavelsrud O.E."/>
            <person name="Gaustad P."/>
        </authorList>
    </citation>
    <scope>NUCLEOTIDE SEQUENCE [LARGE SCALE GENOMIC DNA]</scope>
    <source>
        <strain evidence="12">910700640</strain>
    </source>
</reference>
<gene>
    <name evidence="12" type="ORF">AO440_000482</name>
</gene>
<dbReference type="Gene3D" id="1.10.287.110">
    <property type="entry name" value="DnaJ domain"/>
    <property type="match status" value="1"/>
</dbReference>
<name>A0A0W0CMM6_CANGB</name>
<dbReference type="VEuPathDB" id="FungiDB:B1J91_C02123g"/>
<evidence type="ECO:0000256" key="4">
    <source>
        <dbReference type="ARBA" id="ARBA00022824"/>
    </source>
</evidence>
<evidence type="ECO:0000256" key="6">
    <source>
        <dbReference type="ARBA" id="ARBA00023136"/>
    </source>
</evidence>
<keyword evidence="4" id="KW-0256">Endoplasmic reticulum</keyword>
<evidence type="ECO:0000256" key="7">
    <source>
        <dbReference type="ARBA" id="ARBA00023186"/>
    </source>
</evidence>
<dbReference type="PROSITE" id="PS50076">
    <property type="entry name" value="DNAJ_2"/>
    <property type="match status" value="1"/>
</dbReference>